<reference evidence="1 2" key="1">
    <citation type="submission" date="2017-12" db="EMBL/GenBank/DDBJ databases">
        <authorList>
            <person name="Paulsen S."/>
            <person name="Gram L.K."/>
        </authorList>
    </citation>
    <scope>NUCLEOTIDE SEQUENCE [LARGE SCALE GENOMIC DNA]</scope>
    <source>
        <strain evidence="1 2">S1189</strain>
    </source>
</reference>
<reference evidence="2" key="2">
    <citation type="submission" date="2019-06" db="EMBL/GenBank/DDBJ databases">
        <title>Co-occurence of chitin degradation, pigmentation and bioactivity in marine Pseudoalteromonas.</title>
        <authorList>
            <person name="Sonnenschein E.C."/>
            <person name="Bech P.K."/>
        </authorList>
    </citation>
    <scope>NUCLEOTIDE SEQUENCE [LARGE SCALE GENOMIC DNA]</scope>
    <source>
        <strain evidence="2">S1189</strain>
    </source>
</reference>
<dbReference type="EMBL" id="PNCM01000300">
    <property type="protein sequence ID" value="TMP76689.1"/>
    <property type="molecule type" value="Genomic_DNA"/>
</dbReference>
<evidence type="ECO:0000313" key="2">
    <source>
        <dbReference type="Proteomes" id="UP000307362"/>
    </source>
</evidence>
<dbReference type="AlphaFoldDB" id="A0A5S3YMK9"/>
<feature type="non-terminal residue" evidence="1">
    <location>
        <position position="1"/>
    </location>
</feature>
<comment type="caution">
    <text evidence="1">The sequence shown here is derived from an EMBL/GenBank/DDBJ whole genome shotgun (WGS) entry which is preliminary data.</text>
</comment>
<sequence length="114" mass="13075">SIFDMSALDLLCRCTEMDSEQAKGKLRYLTLKRGKIVLPVYLDNRTYLLSIRALLKQSTSLNASTRFETSGVLFEFIDLGEQLSQLDDKEAFLTHLSEQLAVNEQLLPEEWDDE</sequence>
<accession>A0A5S3YMK9</accession>
<name>A0A5S3YMK9_9GAMM</name>
<organism evidence="1 2">
    <name type="scientific">Pseudoalteromonas phenolica</name>
    <dbReference type="NCBI Taxonomy" id="161398"/>
    <lineage>
        <taxon>Bacteria</taxon>
        <taxon>Pseudomonadati</taxon>
        <taxon>Pseudomonadota</taxon>
        <taxon>Gammaproteobacteria</taxon>
        <taxon>Alteromonadales</taxon>
        <taxon>Pseudoalteromonadaceae</taxon>
        <taxon>Pseudoalteromonas</taxon>
    </lineage>
</organism>
<dbReference type="Proteomes" id="UP000307362">
    <property type="component" value="Unassembled WGS sequence"/>
</dbReference>
<evidence type="ECO:0000313" key="1">
    <source>
        <dbReference type="EMBL" id="TMP76689.1"/>
    </source>
</evidence>
<proteinExistence type="predicted"/>
<gene>
    <name evidence="1" type="ORF">CWB73_21515</name>
</gene>
<protein>
    <submittedName>
        <fullName evidence="1">Uncharacterized protein</fullName>
    </submittedName>
</protein>